<keyword evidence="2" id="KW-1185">Reference proteome</keyword>
<dbReference type="InterPro" id="IPR045864">
    <property type="entry name" value="aa-tRNA-synth_II/BPL/LPL"/>
</dbReference>
<accession>A0A1W6LD42</accession>
<reference evidence="1 2" key="1">
    <citation type="submission" date="2016-04" db="EMBL/GenBank/DDBJ databases">
        <title>Complete genome sequence of natural rubber-degrading, novel Gram-negative bacterium, Rhizobacter gummiphilus strain NS21.</title>
        <authorList>
            <person name="Tabata M."/>
            <person name="Kasai D."/>
            <person name="Fukuda M."/>
        </authorList>
    </citation>
    <scope>NUCLEOTIDE SEQUENCE [LARGE SCALE GENOMIC DNA]</scope>
    <source>
        <strain evidence="1 2">NS21</strain>
    </source>
</reference>
<dbReference type="RefSeq" id="WP_085752472.1">
    <property type="nucleotide sequence ID" value="NZ_BSPR01000006.1"/>
</dbReference>
<proteinExistence type="predicted"/>
<sequence length="310" mass="34823">MCLCHDDDPYKHYQNELVAARLLIPSGVRGVFARSGTFENVIVQFENLVGRETRAMNAEVLRFPPVFNRAHYTRLDHLYNFPDLMGSVHSFMGKDAEHLELIRKFEAGEKWTDDLQPTEVMLAPAACYPLYPTASGSTLPDTGRLIDLQSYVFRHEPSDDPARMQTFRMREFVRLGTPEQALAHRDGWIDRASGILRSLGLDVVPVVANDPFFGRGGRVMKATQREQNLKYELVVPIVSEEKPTAITSCNCHLDHFGSVFDIKTANGEVAHSACMGFGLERIALALFKHHGLDVAKWPASVRQQLQLDAA</sequence>
<organism evidence="1 2">
    <name type="scientific">Piscinibacter gummiphilus</name>
    <dbReference type="NCBI Taxonomy" id="946333"/>
    <lineage>
        <taxon>Bacteria</taxon>
        <taxon>Pseudomonadati</taxon>
        <taxon>Pseudomonadota</taxon>
        <taxon>Betaproteobacteria</taxon>
        <taxon>Burkholderiales</taxon>
        <taxon>Sphaerotilaceae</taxon>
        <taxon>Piscinibacter</taxon>
    </lineage>
</organism>
<gene>
    <name evidence="1" type="ORF">A4W93_20975</name>
</gene>
<dbReference type="STRING" id="946333.A4W93_20975"/>
<dbReference type="EMBL" id="CP015118">
    <property type="protein sequence ID" value="ARN22174.1"/>
    <property type="molecule type" value="Genomic_DNA"/>
</dbReference>
<dbReference type="AlphaFoldDB" id="A0A1W6LD42"/>
<dbReference type="CDD" id="cd00670">
    <property type="entry name" value="Gly_His_Pro_Ser_Thr_tRS_core"/>
    <property type="match status" value="1"/>
</dbReference>
<evidence type="ECO:0000313" key="1">
    <source>
        <dbReference type="EMBL" id="ARN22174.1"/>
    </source>
</evidence>
<evidence type="ECO:0000313" key="2">
    <source>
        <dbReference type="Proteomes" id="UP000193427"/>
    </source>
</evidence>
<protein>
    <submittedName>
        <fullName evidence="1">Uncharacterized protein</fullName>
    </submittedName>
</protein>
<name>A0A1W6LD42_9BURK</name>
<dbReference type="Proteomes" id="UP000193427">
    <property type="component" value="Chromosome"/>
</dbReference>
<dbReference type="KEGG" id="rgu:A4W93_20975"/>
<dbReference type="OrthoDB" id="583154at2"/>
<dbReference type="SUPFAM" id="SSF55681">
    <property type="entry name" value="Class II aaRS and biotin synthetases"/>
    <property type="match status" value="1"/>
</dbReference>
<dbReference type="Gene3D" id="3.30.930.10">
    <property type="entry name" value="Bira Bifunctional Protein, Domain 2"/>
    <property type="match status" value="1"/>
</dbReference>
<dbReference type="NCBIfam" id="NF005479">
    <property type="entry name" value="PRK07080.1"/>
    <property type="match status" value="1"/>
</dbReference>